<dbReference type="InParanoid" id="A0A804IAS1"/>
<feature type="signal peptide" evidence="1">
    <location>
        <begin position="1"/>
        <end position="17"/>
    </location>
</feature>
<dbReference type="EMBL" id="HG996468">
    <property type="protein sequence ID" value="CAG1849807.1"/>
    <property type="molecule type" value="Genomic_DNA"/>
</dbReference>
<protein>
    <submittedName>
        <fullName evidence="2">(wild Malaysian banana) hypothetical protein</fullName>
    </submittedName>
</protein>
<reference evidence="2" key="1">
    <citation type="submission" date="2021-03" db="EMBL/GenBank/DDBJ databases">
        <authorList>
            <consortium name="Genoscope - CEA"/>
            <person name="William W."/>
        </authorList>
    </citation>
    <scope>NUCLEOTIDE SEQUENCE</scope>
    <source>
        <strain evidence="2">Doubled-haploid Pahang</strain>
    </source>
</reference>
<proteinExistence type="predicted"/>
<feature type="chain" id="PRO_5036407691" evidence="1">
    <location>
        <begin position="18"/>
        <end position="92"/>
    </location>
</feature>
<keyword evidence="1" id="KW-0732">Signal</keyword>
<dbReference type="Proteomes" id="UP000012960">
    <property type="component" value="Unplaced"/>
</dbReference>
<accession>A0A804IAS1</accession>
<gene>
    <name evidence="2" type="ORF">GSMUA_213930.1</name>
</gene>
<keyword evidence="4" id="KW-1185">Reference proteome</keyword>
<evidence type="ECO:0000256" key="1">
    <source>
        <dbReference type="SAM" id="SignalP"/>
    </source>
</evidence>
<evidence type="ECO:0000313" key="4">
    <source>
        <dbReference type="Proteomes" id="UP000012960"/>
    </source>
</evidence>
<organism evidence="3 4">
    <name type="scientific">Musa acuminata subsp. malaccensis</name>
    <name type="common">Wild banana</name>
    <name type="synonym">Musa malaccensis</name>
    <dbReference type="NCBI Taxonomy" id="214687"/>
    <lineage>
        <taxon>Eukaryota</taxon>
        <taxon>Viridiplantae</taxon>
        <taxon>Streptophyta</taxon>
        <taxon>Embryophyta</taxon>
        <taxon>Tracheophyta</taxon>
        <taxon>Spermatophyta</taxon>
        <taxon>Magnoliopsida</taxon>
        <taxon>Liliopsida</taxon>
        <taxon>Zingiberales</taxon>
        <taxon>Musaceae</taxon>
        <taxon>Musa</taxon>
    </lineage>
</organism>
<dbReference type="EnsemblPlants" id="Ma03_t10970.1">
    <property type="protein sequence ID" value="Ma03_p10970.1"/>
    <property type="gene ID" value="Ma03_g10970"/>
</dbReference>
<dbReference type="AlphaFoldDB" id="A0A804IAS1"/>
<reference evidence="3" key="2">
    <citation type="submission" date="2021-05" db="UniProtKB">
        <authorList>
            <consortium name="EnsemblPlants"/>
        </authorList>
    </citation>
    <scope>IDENTIFICATION</scope>
    <source>
        <strain evidence="3">subsp. malaccensis</strain>
    </source>
</reference>
<sequence length="92" mass="10499">MQLLPQGLFLVLPLSLPSTPYCPRRPSLKSLPSHRLTVSNRGTNVKPRAIGCCHFYTARCTCRLQLMDLGDIYCLFKMHSKEHTKKKERGVL</sequence>
<evidence type="ECO:0000313" key="2">
    <source>
        <dbReference type="EMBL" id="CAG1849807.1"/>
    </source>
</evidence>
<name>A0A804IAS1_MUSAM</name>
<dbReference type="Gramene" id="Ma03_t10970.1">
    <property type="protein sequence ID" value="Ma03_p10970.1"/>
    <property type="gene ID" value="Ma03_g10970"/>
</dbReference>
<evidence type="ECO:0000313" key="3">
    <source>
        <dbReference type="EnsemblPlants" id="Ma03_p10970.1"/>
    </source>
</evidence>